<protein>
    <submittedName>
        <fullName evidence="1">Uncharacterized protein</fullName>
    </submittedName>
</protein>
<reference evidence="1" key="1">
    <citation type="submission" date="2018-12" db="EMBL/GenBank/DDBJ databases">
        <title>Characterization of a N4-like bacteriophage infecting a coral-derived Vibrio strain.</title>
        <authorList>
            <person name="Huang S."/>
        </authorList>
    </citation>
    <scope>NUCLEOTIDE SEQUENCE [LARGE SCALE GENOMIC DNA]</scope>
</reference>
<keyword evidence="2" id="KW-1185">Reference proteome</keyword>
<accession>A0A3T0III9</accession>
<sequence length="85" mass="9285">MHYTSEGPGGTKVYWIQHGAVFLSITYLGRRKVNAYIGVSTKLPKGYLPTNSDNTPAVVKRAFNNATSGRTEFPVGGLIRVQVND</sequence>
<evidence type="ECO:0000313" key="1">
    <source>
        <dbReference type="EMBL" id="AZU99632.1"/>
    </source>
</evidence>
<dbReference type="EMBL" id="MK301608">
    <property type="protein sequence ID" value="AZU99632.1"/>
    <property type="molecule type" value="Genomic_DNA"/>
</dbReference>
<gene>
    <name evidence="1" type="ORF">SBP1_gp040</name>
</gene>
<organism evidence="1">
    <name type="scientific">Vibrio virus vB_VspP_SBP1</name>
    <dbReference type="NCBI Taxonomy" id="2500581"/>
    <lineage>
        <taxon>Viruses</taxon>
        <taxon>Duplodnaviria</taxon>
        <taxon>Heunggongvirae</taxon>
        <taxon>Uroviricota</taxon>
        <taxon>Caudoviricetes</taxon>
        <taxon>Schitoviridae</taxon>
        <taxon>Electravirus</taxon>
        <taxon>Electravirus Sbp1</taxon>
    </lineage>
</organism>
<proteinExistence type="predicted"/>
<evidence type="ECO:0000313" key="2">
    <source>
        <dbReference type="Proteomes" id="UP000290131"/>
    </source>
</evidence>
<name>A0A3T0III9_9CAUD</name>
<dbReference type="Proteomes" id="UP000290131">
    <property type="component" value="Segment"/>
</dbReference>